<dbReference type="Proteomes" id="UP000269154">
    <property type="component" value="Unassembled WGS sequence"/>
</dbReference>
<organism evidence="1 2">
    <name type="scientific">Okeania hirsuta</name>
    <dbReference type="NCBI Taxonomy" id="1458930"/>
    <lineage>
        <taxon>Bacteria</taxon>
        <taxon>Bacillati</taxon>
        <taxon>Cyanobacteriota</taxon>
        <taxon>Cyanophyceae</taxon>
        <taxon>Oscillatoriophycideae</taxon>
        <taxon>Oscillatoriales</taxon>
        <taxon>Microcoleaceae</taxon>
        <taxon>Okeania</taxon>
    </lineage>
</organism>
<proteinExistence type="predicted"/>
<evidence type="ECO:0000313" key="1">
    <source>
        <dbReference type="EMBL" id="RQH22490.1"/>
    </source>
</evidence>
<dbReference type="EMBL" id="RCBY01000362">
    <property type="protein sequence ID" value="RQH22490.1"/>
    <property type="molecule type" value="Genomic_DNA"/>
</dbReference>
<reference evidence="1 2" key="1">
    <citation type="journal article" date="2018" name="ACS Chem. Biol.">
        <title>Ketoreductase domain dysfunction expands chemodiversity: malyngamide biosynthesis in the cyanobacterium Okeania hirsuta.</title>
        <authorList>
            <person name="Moss N.A."/>
            <person name="Leao T."/>
            <person name="Rankin M."/>
            <person name="McCullough T.M."/>
            <person name="Qu P."/>
            <person name="Korobeynikov A."/>
            <person name="Smith J.L."/>
            <person name="Gerwick L."/>
            <person name="Gerwick W.H."/>
        </authorList>
    </citation>
    <scope>NUCLEOTIDE SEQUENCE [LARGE SCALE GENOMIC DNA]</scope>
    <source>
        <strain evidence="1 2">PAB10Feb10-1</strain>
    </source>
</reference>
<gene>
    <name evidence="1" type="ORF">D5R40_30860</name>
</gene>
<keyword evidence="2" id="KW-1185">Reference proteome</keyword>
<evidence type="ECO:0000313" key="2">
    <source>
        <dbReference type="Proteomes" id="UP000269154"/>
    </source>
</evidence>
<accession>A0A3N6NXZ4</accession>
<dbReference type="AlphaFoldDB" id="A0A3N6NXZ4"/>
<name>A0A3N6NXZ4_9CYAN</name>
<sequence>MTLFCLLTEDDFTRIRWTDFLGRTLPGFVLIQGNVETLDLSADKGGLKAHQAGGGMQTSSLRLEDNNEHQYTMRGIDKDATRTMLTPLMNPLPRT</sequence>
<comment type="caution">
    <text evidence="1">The sequence shown here is derived from an EMBL/GenBank/DDBJ whole genome shotgun (WGS) entry which is preliminary data.</text>
</comment>
<protein>
    <submittedName>
        <fullName evidence="1">Uncharacterized protein</fullName>
    </submittedName>
</protein>